<evidence type="ECO:0000259" key="1">
    <source>
        <dbReference type="Pfam" id="PF05175"/>
    </source>
</evidence>
<dbReference type="SUPFAM" id="SSF53335">
    <property type="entry name" value="S-adenosyl-L-methionine-dependent methyltransferases"/>
    <property type="match status" value="1"/>
</dbReference>
<dbReference type="EMBL" id="VSSQ01000101">
    <property type="protein sequence ID" value="MPL76890.1"/>
    <property type="molecule type" value="Genomic_DNA"/>
</dbReference>
<dbReference type="Pfam" id="PF05175">
    <property type="entry name" value="MTS"/>
    <property type="match status" value="1"/>
</dbReference>
<dbReference type="InterPro" id="IPR002052">
    <property type="entry name" value="DNA_methylase_N6_adenine_CS"/>
</dbReference>
<dbReference type="GO" id="GO:0008757">
    <property type="term" value="F:S-adenosylmethionine-dependent methyltransferase activity"/>
    <property type="evidence" value="ECO:0007669"/>
    <property type="project" value="UniProtKB-ARBA"/>
</dbReference>
<name>A0A644UDF4_9ZZZZ</name>
<dbReference type="PANTHER" id="PTHR47739:SF1">
    <property type="entry name" value="TRNA1(VAL) (ADENINE(37)-N6)-METHYLTRANSFERASE"/>
    <property type="match status" value="1"/>
</dbReference>
<dbReference type="PROSITE" id="PS00092">
    <property type="entry name" value="N6_MTASE"/>
    <property type="match status" value="1"/>
</dbReference>
<keyword evidence="2" id="KW-0489">Methyltransferase</keyword>
<dbReference type="InterPro" id="IPR050210">
    <property type="entry name" value="tRNA_Adenine-N(6)_MTase"/>
</dbReference>
<evidence type="ECO:0000313" key="2">
    <source>
        <dbReference type="EMBL" id="MPL76890.1"/>
    </source>
</evidence>
<protein>
    <submittedName>
        <fullName evidence="2">tRNA1(Val) (Adenine(37)-N6)-methyltransferase</fullName>
        <ecNumber evidence="2">2.1.1.223</ecNumber>
    </submittedName>
</protein>
<dbReference type="GO" id="GO:0032259">
    <property type="term" value="P:methylation"/>
    <property type="evidence" value="ECO:0007669"/>
    <property type="project" value="UniProtKB-KW"/>
</dbReference>
<dbReference type="CDD" id="cd02440">
    <property type="entry name" value="AdoMet_MTases"/>
    <property type="match status" value="1"/>
</dbReference>
<dbReference type="InterPro" id="IPR029063">
    <property type="entry name" value="SAM-dependent_MTases_sf"/>
</dbReference>
<dbReference type="AlphaFoldDB" id="A0A644UDF4"/>
<dbReference type="Gene3D" id="3.40.50.150">
    <property type="entry name" value="Vaccinia Virus protein VP39"/>
    <property type="match status" value="1"/>
</dbReference>
<organism evidence="2">
    <name type="scientific">bioreactor metagenome</name>
    <dbReference type="NCBI Taxonomy" id="1076179"/>
    <lineage>
        <taxon>unclassified sequences</taxon>
        <taxon>metagenomes</taxon>
        <taxon>ecological metagenomes</taxon>
    </lineage>
</organism>
<dbReference type="GO" id="GO:0003676">
    <property type="term" value="F:nucleic acid binding"/>
    <property type="evidence" value="ECO:0007669"/>
    <property type="project" value="InterPro"/>
</dbReference>
<keyword evidence="2" id="KW-0808">Transferase</keyword>
<sequence>MKIGTDAILLSSLTPKFSPKNILDIGTGCGIIALCMAQKYTNATILAIDIDQNSILEAKENFKNSKFSERINAHEINIKDFAQNNISKYDLIVSNPPFFISSLESSKERRNKARHNVSLSYEDLILSAKRILCSNGMFSLILPYMESIIFENIAIQEGFQTIYRAKIFSTPSKECERVVLHLKTKENNSQNPLFNTIVETEIFLRDLNNNLTPEYNKLVKEFLL</sequence>
<reference evidence="2" key="1">
    <citation type="submission" date="2019-08" db="EMBL/GenBank/DDBJ databases">
        <authorList>
            <person name="Kucharzyk K."/>
            <person name="Murdoch R.W."/>
            <person name="Higgins S."/>
            <person name="Loffler F."/>
        </authorList>
    </citation>
    <scope>NUCLEOTIDE SEQUENCE</scope>
</reference>
<feature type="domain" description="Methyltransferase small" evidence="1">
    <location>
        <begin position="7"/>
        <end position="101"/>
    </location>
</feature>
<dbReference type="EC" id="2.1.1.223" evidence="2"/>
<gene>
    <name evidence="2" type="primary">yfiC_7</name>
    <name evidence="2" type="ORF">SDC9_22741</name>
</gene>
<comment type="caution">
    <text evidence="2">The sequence shown here is derived from an EMBL/GenBank/DDBJ whole genome shotgun (WGS) entry which is preliminary data.</text>
</comment>
<accession>A0A644UDF4</accession>
<proteinExistence type="predicted"/>
<dbReference type="PANTHER" id="PTHR47739">
    <property type="entry name" value="TRNA1(VAL) (ADENINE(37)-N6)-METHYLTRANSFERASE"/>
    <property type="match status" value="1"/>
</dbReference>
<dbReference type="InterPro" id="IPR007848">
    <property type="entry name" value="Small_mtfrase_dom"/>
</dbReference>